<organism evidence="3 4">
    <name type="scientific">Paenibacillus aceris</name>
    <dbReference type="NCBI Taxonomy" id="869555"/>
    <lineage>
        <taxon>Bacteria</taxon>
        <taxon>Bacillati</taxon>
        <taxon>Bacillota</taxon>
        <taxon>Bacilli</taxon>
        <taxon>Bacillales</taxon>
        <taxon>Paenibacillaceae</taxon>
        <taxon>Paenibacillus</taxon>
    </lineage>
</organism>
<dbReference type="Pfam" id="PF00754">
    <property type="entry name" value="F5_F8_type_C"/>
    <property type="match status" value="1"/>
</dbReference>
<dbReference type="InterPro" id="IPR013780">
    <property type="entry name" value="Glyco_hydro_b"/>
</dbReference>
<dbReference type="InterPro" id="IPR000421">
    <property type="entry name" value="FA58C"/>
</dbReference>
<dbReference type="PANTHER" id="PTHR31084:SF0">
    <property type="entry name" value="ALPHA-L-FUCOSIDASE 2"/>
    <property type="match status" value="1"/>
</dbReference>
<evidence type="ECO:0000259" key="2">
    <source>
        <dbReference type="PROSITE" id="PS50022"/>
    </source>
</evidence>
<dbReference type="Gene3D" id="1.10.1330.10">
    <property type="entry name" value="Dockerin domain"/>
    <property type="match status" value="1"/>
</dbReference>
<dbReference type="Gene3D" id="2.60.40.680">
    <property type="match status" value="1"/>
</dbReference>
<dbReference type="InterPro" id="IPR036439">
    <property type="entry name" value="Dockerin_dom_sf"/>
</dbReference>
<dbReference type="PANTHER" id="PTHR31084">
    <property type="entry name" value="ALPHA-L-FUCOSIDASE 2"/>
    <property type="match status" value="1"/>
</dbReference>
<dbReference type="PROSITE" id="PS00018">
    <property type="entry name" value="EF_HAND_1"/>
    <property type="match status" value="1"/>
</dbReference>
<dbReference type="SUPFAM" id="SSF48208">
    <property type="entry name" value="Six-hairpin glycosidases"/>
    <property type="match status" value="1"/>
</dbReference>
<dbReference type="Gene3D" id="2.60.120.260">
    <property type="entry name" value="Galactose-binding domain-like"/>
    <property type="match status" value="1"/>
</dbReference>
<evidence type="ECO:0000256" key="1">
    <source>
        <dbReference type="SAM" id="Phobius"/>
    </source>
</evidence>
<keyword evidence="1" id="KW-0812">Transmembrane</keyword>
<gene>
    <name evidence="3" type="ORF">J2Z65_004558</name>
</gene>
<dbReference type="Gene3D" id="1.20.1270.90">
    <property type="entry name" value="AF1782-like"/>
    <property type="match status" value="1"/>
</dbReference>
<dbReference type="SUPFAM" id="SSF49785">
    <property type="entry name" value="Galactose-binding domain-like"/>
    <property type="match status" value="1"/>
</dbReference>
<evidence type="ECO:0000313" key="3">
    <source>
        <dbReference type="EMBL" id="MBP1965321.1"/>
    </source>
</evidence>
<dbReference type="Pfam" id="PF07554">
    <property type="entry name" value="FIVAR"/>
    <property type="match status" value="1"/>
</dbReference>
<feature type="transmembrane region" description="Helical" evidence="1">
    <location>
        <begin position="7"/>
        <end position="24"/>
    </location>
</feature>
<dbReference type="RefSeq" id="WP_167058396.1">
    <property type="nucleotide sequence ID" value="NZ_JAAOZR010000018.1"/>
</dbReference>
<dbReference type="SUPFAM" id="SSF49384">
    <property type="entry name" value="Carbohydrate-binding domain"/>
    <property type="match status" value="1"/>
</dbReference>
<dbReference type="InterPro" id="IPR008965">
    <property type="entry name" value="CBM2/CBM3_carb-bd_dom_sf"/>
</dbReference>
<dbReference type="InterPro" id="IPR008928">
    <property type="entry name" value="6-hairpin_glycosidase_sf"/>
</dbReference>
<dbReference type="Pfam" id="PF22124">
    <property type="entry name" value="Glyco_hydro_95_cat"/>
    <property type="match status" value="1"/>
</dbReference>
<dbReference type="CDD" id="cd14254">
    <property type="entry name" value="Dockerin_II"/>
    <property type="match status" value="1"/>
</dbReference>
<dbReference type="EMBL" id="JAGGKV010000013">
    <property type="protein sequence ID" value="MBP1965321.1"/>
    <property type="molecule type" value="Genomic_DNA"/>
</dbReference>
<dbReference type="InterPro" id="IPR054363">
    <property type="entry name" value="GH95_cat"/>
</dbReference>
<dbReference type="InterPro" id="IPR008979">
    <property type="entry name" value="Galactose-bd-like_sf"/>
</dbReference>
<dbReference type="CDD" id="cd08547">
    <property type="entry name" value="Type_II_cohesin"/>
    <property type="match status" value="1"/>
</dbReference>
<evidence type="ECO:0000313" key="4">
    <source>
        <dbReference type="Proteomes" id="UP001519344"/>
    </source>
</evidence>
<keyword evidence="1" id="KW-0472">Membrane</keyword>
<comment type="caution">
    <text evidence="3">The sequence shown here is derived from an EMBL/GenBank/DDBJ whole genome shotgun (WGS) entry which is preliminary data.</text>
</comment>
<dbReference type="Gene3D" id="2.60.40.1180">
    <property type="entry name" value="Golgi alpha-mannosidase II"/>
    <property type="match status" value="1"/>
</dbReference>
<dbReference type="Gene3D" id="1.50.10.10">
    <property type="match status" value="1"/>
</dbReference>
<proteinExistence type="predicted"/>
<name>A0ABS4I472_9BACL</name>
<keyword evidence="1" id="KW-1133">Transmembrane helix</keyword>
<sequence>MIEIRKYVSAFIVMSMVATSMLLPPKIEASVPAQDANTKLDAEWTEVSNILDKYPVTYTALPKISNTTSATPDGPLMGNGTVLAFMGGDKNKQQIYISRPDAIETNQTSGGTHPTAYGSITYERIDEGGGSNPFRYDQSMKDGIVKAVSEKGFETKTWLSATENLISTEITNTTDKNMEIGASVVMADKFFPKTSYSVALDSDNKLITGTKHFVNERYNDFVDISTALKVMGKNPELSIVGDKTSMAKFDLAAGETVTVIAAIEGGKDSTTSLEDAKEHVLSIGTEKKLQDIEQKHLEWWKDYWLKSYIKLADESSTLERVYYGQLYITGAALQAKSDNSAGVFAGGNAPWSASLKTIWDNYMLNADVQRAPDAAVEANRLGYIETYTNLIDQYWEVGRKFASDPYQLNVLIGNSNWYPKFTKGIRGVLMPVGIQPWGRGDYDPKIQNNHFFSSVASATLGLVPMVTYWEYTYDDEYLKDSLYSKLVDLTEFFEDYAILDKNTGKYIIGGSTVEGSTLYKNSFMDLASVYYVLEKAIKASKELGVDADKRVKWQEFHDKLSPLPTAKIPAGRPGAGKMTFTMADGQNPDGKNVPIIHTTYMYDLVGMATESELLEYTKNYVKYVIPWNANNDKEDRSAMIATNIGYDINFITDFLTKLIDQPVGDWLGIRNNNTVGGTVNNSNLYNTITHSLLQSNQDFIHVFANWHDDQKAEFTRLRAKGAFLVDAKQNEYGQTTYVNIFSEKGRDLTVLNPWPGQEVEVYEDGVRINATKSTNNLGALYTVPTKANSSYELKPAGGLSPLQLVSITAPTNITGLEIGTAKTAAALGLPANVQLVTDRKNVNAAVVWDLSNVSYDPTIMMGQTFTVPGIVTLPSGILNPNNVPLTTSINVTVNKIPSSQMTATATSQETAGENDSASMAIDGKPGTLWHTKWNKSDVLPQSITLNLGGTYNINKVAYLPRQSGSNGIITAYNVYVSTDGVTFTKVASGSWDNNSALKYATFTSTNASYVKLEATAGVGGFASAAEINVFQPVEMPQAVITGSTNVNVGQPIDLTVGLTGVTQSVYQQVYAQDFTLRYDPASVQFEKVTSLKDGFQVIDQTEKTPGQLRIVAASVGANVPAQGDLLAIKFTAKSVTQATNTTISVDHVVIANAQGNELQVGGASREIQITVPATPVDKSQLNAMIGTAQAKHNAAVEGNGDGLYAMGSKAQLQSAIDMASAIANNSNATQQQVDNAKAALEEAVQLFESKRITADINGNGVSVGDLAIVAAAYGTEQGQSGWNEKADVNHDGKVDITDLAIVAKAILQ</sequence>
<protein>
    <recommendedName>
        <fullName evidence="2">F5/8 type C domain-containing protein</fullName>
    </recommendedName>
</protein>
<dbReference type="SUPFAM" id="SSF63446">
    <property type="entry name" value="Type I dockerin domain"/>
    <property type="match status" value="1"/>
</dbReference>
<dbReference type="Pfam" id="PF00404">
    <property type="entry name" value="Dockerin_1"/>
    <property type="match status" value="1"/>
</dbReference>
<dbReference type="Pfam" id="PF00963">
    <property type="entry name" value="Cohesin"/>
    <property type="match status" value="1"/>
</dbReference>
<dbReference type="Proteomes" id="UP001519344">
    <property type="component" value="Unassembled WGS sequence"/>
</dbReference>
<dbReference type="PROSITE" id="PS50022">
    <property type="entry name" value="FA58C_3"/>
    <property type="match status" value="1"/>
</dbReference>
<dbReference type="InterPro" id="IPR012341">
    <property type="entry name" value="6hp_glycosidase-like_sf"/>
</dbReference>
<reference evidence="3 4" key="1">
    <citation type="submission" date="2021-03" db="EMBL/GenBank/DDBJ databases">
        <title>Genomic Encyclopedia of Type Strains, Phase IV (KMG-IV): sequencing the most valuable type-strain genomes for metagenomic binning, comparative biology and taxonomic classification.</title>
        <authorList>
            <person name="Goeker M."/>
        </authorList>
    </citation>
    <scope>NUCLEOTIDE SEQUENCE [LARGE SCALE GENOMIC DNA]</scope>
    <source>
        <strain evidence="3 4">DSM 24950</strain>
    </source>
</reference>
<dbReference type="InterPro" id="IPR002102">
    <property type="entry name" value="Cohesin_dom"/>
</dbReference>
<keyword evidence="4" id="KW-1185">Reference proteome</keyword>
<accession>A0ABS4I472</accession>
<dbReference type="InterPro" id="IPR018247">
    <property type="entry name" value="EF_Hand_1_Ca_BS"/>
</dbReference>
<feature type="domain" description="F5/8 type C" evidence="2">
    <location>
        <begin position="884"/>
        <end position="1032"/>
    </location>
</feature>
<dbReference type="InterPro" id="IPR002105">
    <property type="entry name" value="Dockerin_1_rpt"/>
</dbReference>